<organism evidence="1">
    <name type="scientific">marine metagenome</name>
    <dbReference type="NCBI Taxonomy" id="408172"/>
    <lineage>
        <taxon>unclassified sequences</taxon>
        <taxon>metagenomes</taxon>
        <taxon>ecological metagenomes</taxon>
    </lineage>
</organism>
<sequence length="69" mass="8029">MLGWLKKLLNIDVLTEASKSLPKHSVDELKLLSKEDLEKHGRKFGIEIDRRFNKGQLIKEVLKAQRRCS</sequence>
<evidence type="ECO:0008006" key="2">
    <source>
        <dbReference type="Google" id="ProtNLM"/>
    </source>
</evidence>
<name>A0A382MW58_9ZZZZ</name>
<evidence type="ECO:0000313" key="1">
    <source>
        <dbReference type="EMBL" id="SVC52027.1"/>
    </source>
</evidence>
<proteinExistence type="predicted"/>
<dbReference type="EMBL" id="UINC01095716">
    <property type="protein sequence ID" value="SVC52027.1"/>
    <property type="molecule type" value="Genomic_DNA"/>
</dbReference>
<protein>
    <recommendedName>
        <fullName evidence="2">Rho termination factor N-terminal domain-containing protein</fullName>
    </recommendedName>
</protein>
<reference evidence="1" key="1">
    <citation type="submission" date="2018-05" db="EMBL/GenBank/DDBJ databases">
        <authorList>
            <person name="Lanie J.A."/>
            <person name="Ng W.-L."/>
            <person name="Kazmierczak K.M."/>
            <person name="Andrzejewski T.M."/>
            <person name="Davidsen T.M."/>
            <person name="Wayne K.J."/>
            <person name="Tettelin H."/>
            <person name="Glass J.I."/>
            <person name="Rusch D."/>
            <person name="Podicherti R."/>
            <person name="Tsui H.-C.T."/>
            <person name="Winkler M.E."/>
        </authorList>
    </citation>
    <scope>NUCLEOTIDE SEQUENCE</scope>
</reference>
<dbReference type="AlphaFoldDB" id="A0A382MW58"/>
<gene>
    <name evidence="1" type="ORF">METZ01_LOCUS304881</name>
</gene>
<accession>A0A382MW58</accession>